<keyword evidence="3 5" id="KW-0378">Hydrolase</keyword>
<dbReference type="PANTHER" id="PTHR20854">
    <property type="entry name" value="INOSITOL MONOPHOSPHATASE"/>
    <property type="match status" value="1"/>
</dbReference>
<dbReference type="Pfam" id="PF00459">
    <property type="entry name" value="Inositol_P"/>
    <property type="match status" value="1"/>
</dbReference>
<organism evidence="5">
    <name type="scientific">hydrothermal vent metagenome</name>
    <dbReference type="NCBI Taxonomy" id="652676"/>
    <lineage>
        <taxon>unclassified sequences</taxon>
        <taxon>metagenomes</taxon>
        <taxon>ecological metagenomes</taxon>
    </lineage>
</organism>
<dbReference type="EC" id="3.1.3.25" evidence="5"/>
<dbReference type="GO" id="GO:0007165">
    <property type="term" value="P:signal transduction"/>
    <property type="evidence" value="ECO:0007669"/>
    <property type="project" value="TreeGrafter"/>
</dbReference>
<dbReference type="GO" id="GO:0006020">
    <property type="term" value="P:inositol metabolic process"/>
    <property type="evidence" value="ECO:0007669"/>
    <property type="project" value="TreeGrafter"/>
</dbReference>
<dbReference type="FunFam" id="3.30.540.10:FF:000003">
    <property type="entry name" value="Inositol-1-monophosphatase"/>
    <property type="match status" value="1"/>
</dbReference>
<dbReference type="EMBL" id="UOGD01000277">
    <property type="protein sequence ID" value="VAX24617.1"/>
    <property type="molecule type" value="Genomic_DNA"/>
</dbReference>
<accession>A0A3B1D7B7</accession>
<evidence type="ECO:0000256" key="2">
    <source>
        <dbReference type="ARBA" id="ARBA00022723"/>
    </source>
</evidence>
<dbReference type="GO" id="GO:0046872">
    <property type="term" value="F:metal ion binding"/>
    <property type="evidence" value="ECO:0007669"/>
    <property type="project" value="UniProtKB-KW"/>
</dbReference>
<evidence type="ECO:0000256" key="4">
    <source>
        <dbReference type="ARBA" id="ARBA00022842"/>
    </source>
</evidence>
<dbReference type="Gene3D" id="3.30.540.10">
    <property type="entry name" value="Fructose-1,6-Bisphosphatase, subunit A, domain 1"/>
    <property type="match status" value="1"/>
</dbReference>
<dbReference type="InterPro" id="IPR000760">
    <property type="entry name" value="Inositol_monophosphatase-like"/>
</dbReference>
<comment type="cofactor">
    <cofactor evidence="1">
        <name>Mg(2+)</name>
        <dbReference type="ChEBI" id="CHEBI:18420"/>
    </cofactor>
</comment>
<name>A0A3B1D7B7_9ZZZZ</name>
<dbReference type="AlphaFoldDB" id="A0A3B1D7B7"/>
<evidence type="ECO:0000313" key="5">
    <source>
        <dbReference type="EMBL" id="VAX24617.1"/>
    </source>
</evidence>
<reference evidence="5" key="1">
    <citation type="submission" date="2018-06" db="EMBL/GenBank/DDBJ databases">
        <authorList>
            <person name="Zhirakovskaya E."/>
        </authorList>
    </citation>
    <scope>NUCLEOTIDE SEQUENCE</scope>
</reference>
<keyword evidence="4" id="KW-0460">Magnesium</keyword>
<sequence>MNELNIYLEVAVHSAKEAGTFLLNQFGEEHIPTYKSKADVSLDVDKESENIIIRKIRKIFPSHNIYSEELGKINNQSSFTWYIDPLDGTNNYFAGIPYFGVSIALVENSEILLGVVYNPVTDQLFSALKGYGAFLNGEKIKTSNENKTSYSILSFIKGHAKVNSTSDIEAQKIEQILSSKFSRVLKMWAPSLDWCLLALEKINVLISYKSEFEDMLAGLLIAQEAGIIIYNFDGKPYQSGNNKIIAVHDNSADDFLQLLKSF</sequence>
<evidence type="ECO:0000256" key="3">
    <source>
        <dbReference type="ARBA" id="ARBA00022801"/>
    </source>
</evidence>
<dbReference type="Gene3D" id="3.40.190.80">
    <property type="match status" value="1"/>
</dbReference>
<proteinExistence type="predicted"/>
<dbReference type="SUPFAM" id="SSF56655">
    <property type="entry name" value="Carbohydrate phosphatase"/>
    <property type="match status" value="1"/>
</dbReference>
<gene>
    <name evidence="5" type="ORF">MNBD_IGNAVI01-1722</name>
</gene>
<keyword evidence="2" id="KW-0479">Metal-binding</keyword>
<dbReference type="PRINTS" id="PR00377">
    <property type="entry name" value="IMPHPHTASES"/>
</dbReference>
<evidence type="ECO:0000256" key="1">
    <source>
        <dbReference type="ARBA" id="ARBA00001946"/>
    </source>
</evidence>
<dbReference type="PANTHER" id="PTHR20854:SF4">
    <property type="entry name" value="INOSITOL-1-MONOPHOSPHATASE-RELATED"/>
    <property type="match status" value="1"/>
</dbReference>
<dbReference type="GO" id="GO:0008934">
    <property type="term" value="F:inositol monophosphate 1-phosphatase activity"/>
    <property type="evidence" value="ECO:0007669"/>
    <property type="project" value="TreeGrafter"/>
</dbReference>
<protein>
    <submittedName>
        <fullName evidence="5">Inositol-1-monophosphatase</fullName>
        <ecNumber evidence="5">3.1.3.25</ecNumber>
    </submittedName>
</protein>